<feature type="compositionally biased region" description="Low complexity" evidence="1">
    <location>
        <begin position="47"/>
        <end position="57"/>
    </location>
</feature>
<comment type="caution">
    <text evidence="2">The sequence shown here is derived from an EMBL/GenBank/DDBJ whole genome shotgun (WGS) entry which is preliminary data.</text>
</comment>
<dbReference type="PANTHER" id="PTHR34276:SF1">
    <property type="entry name" value="MINI-RIBONUCLEASE 3"/>
    <property type="match status" value="1"/>
</dbReference>
<name>A0A836BQZ9_9CHLO</name>
<feature type="compositionally biased region" description="Low complexity" evidence="1">
    <location>
        <begin position="146"/>
        <end position="161"/>
    </location>
</feature>
<dbReference type="GO" id="GO:0004525">
    <property type="term" value="F:ribonuclease III activity"/>
    <property type="evidence" value="ECO:0007669"/>
    <property type="project" value="InterPro"/>
</dbReference>
<feature type="region of interest" description="Disordered" evidence="1">
    <location>
        <begin position="35"/>
        <end position="67"/>
    </location>
</feature>
<dbReference type="Proteomes" id="UP000612055">
    <property type="component" value="Unassembled WGS sequence"/>
</dbReference>
<gene>
    <name evidence="2" type="ORF">HYH03_017073</name>
</gene>
<dbReference type="OrthoDB" id="495795at2759"/>
<protein>
    <submittedName>
        <fullName evidence="2">Uncharacterized protein</fullName>
    </submittedName>
</protein>
<dbReference type="AlphaFoldDB" id="A0A836BQZ9"/>
<dbReference type="PANTHER" id="PTHR34276">
    <property type="entry name" value="MINI-RIBONUCLEASE 3"/>
    <property type="match status" value="1"/>
</dbReference>
<feature type="region of interest" description="Disordered" evidence="1">
    <location>
        <begin position="139"/>
        <end position="169"/>
    </location>
</feature>
<keyword evidence="3" id="KW-1185">Reference proteome</keyword>
<proteinExistence type="predicted"/>
<accession>A0A836BQZ9</accession>
<dbReference type="SUPFAM" id="SSF69065">
    <property type="entry name" value="RNase III domain-like"/>
    <property type="match status" value="1"/>
</dbReference>
<dbReference type="Gene3D" id="1.10.1520.10">
    <property type="entry name" value="Ribonuclease III domain"/>
    <property type="match status" value="1"/>
</dbReference>
<dbReference type="GO" id="GO:0006396">
    <property type="term" value="P:RNA processing"/>
    <property type="evidence" value="ECO:0007669"/>
    <property type="project" value="InterPro"/>
</dbReference>
<evidence type="ECO:0000256" key="1">
    <source>
        <dbReference type="SAM" id="MobiDB-lite"/>
    </source>
</evidence>
<evidence type="ECO:0000313" key="2">
    <source>
        <dbReference type="EMBL" id="KAG2484123.1"/>
    </source>
</evidence>
<sequence length="169" mass="16381">MGHGQLPDCNTYSDSYPSPALLPCSRQALVYDALAGDGLPLPPGPGQAPSGALTAPDAPAPEAPAPAAAPRLALTPAELEVLRSGRNAAVGSGSVPQGMSAGEYKKATAVEVLVAHLYLTDPPRCEALVTAALAAGLGLGPGGPGPAAAAAEAPTSADTATGPRASSDA</sequence>
<organism evidence="2 3">
    <name type="scientific">Edaphochlamys debaryana</name>
    <dbReference type="NCBI Taxonomy" id="47281"/>
    <lineage>
        <taxon>Eukaryota</taxon>
        <taxon>Viridiplantae</taxon>
        <taxon>Chlorophyta</taxon>
        <taxon>core chlorophytes</taxon>
        <taxon>Chlorophyceae</taxon>
        <taxon>CS clade</taxon>
        <taxon>Chlamydomonadales</taxon>
        <taxon>Chlamydomonadales incertae sedis</taxon>
        <taxon>Edaphochlamys</taxon>
    </lineage>
</organism>
<evidence type="ECO:0000313" key="3">
    <source>
        <dbReference type="Proteomes" id="UP000612055"/>
    </source>
</evidence>
<reference evidence="2" key="1">
    <citation type="journal article" date="2020" name="bioRxiv">
        <title>Comparative genomics of Chlamydomonas.</title>
        <authorList>
            <person name="Craig R.J."/>
            <person name="Hasan A.R."/>
            <person name="Ness R.W."/>
            <person name="Keightley P.D."/>
        </authorList>
    </citation>
    <scope>NUCLEOTIDE SEQUENCE</scope>
    <source>
        <strain evidence="2">CCAP 11/70</strain>
    </source>
</reference>
<dbReference type="EMBL" id="JAEHOE010000157">
    <property type="protein sequence ID" value="KAG2484123.1"/>
    <property type="molecule type" value="Genomic_DNA"/>
</dbReference>
<dbReference type="InterPro" id="IPR036389">
    <property type="entry name" value="RNase_III_sf"/>
</dbReference>